<dbReference type="AlphaFoldDB" id="A0A4U5M8Y6"/>
<dbReference type="EMBL" id="AZBU02000009">
    <property type="protein sequence ID" value="TKR65418.1"/>
    <property type="molecule type" value="Genomic_DNA"/>
</dbReference>
<proteinExistence type="predicted"/>
<organism evidence="1 2">
    <name type="scientific">Steinernema carpocapsae</name>
    <name type="common">Entomopathogenic nematode</name>
    <dbReference type="NCBI Taxonomy" id="34508"/>
    <lineage>
        <taxon>Eukaryota</taxon>
        <taxon>Metazoa</taxon>
        <taxon>Ecdysozoa</taxon>
        <taxon>Nematoda</taxon>
        <taxon>Chromadorea</taxon>
        <taxon>Rhabditida</taxon>
        <taxon>Tylenchina</taxon>
        <taxon>Panagrolaimomorpha</taxon>
        <taxon>Strongyloidoidea</taxon>
        <taxon>Steinernematidae</taxon>
        <taxon>Steinernema</taxon>
    </lineage>
</organism>
<protein>
    <submittedName>
        <fullName evidence="1">Uncharacterized protein</fullName>
    </submittedName>
</protein>
<accession>A0A4U5M8Y6</accession>
<reference evidence="1 2" key="2">
    <citation type="journal article" date="2019" name="G3 (Bethesda)">
        <title>Hybrid Assembly of the Genome of the Entomopathogenic Nematode Steinernema carpocapsae Identifies the X-Chromosome.</title>
        <authorList>
            <person name="Serra L."/>
            <person name="Macchietto M."/>
            <person name="Macias-Munoz A."/>
            <person name="McGill C.J."/>
            <person name="Rodriguez I.M."/>
            <person name="Rodriguez B."/>
            <person name="Murad R."/>
            <person name="Mortazavi A."/>
        </authorList>
    </citation>
    <scope>NUCLEOTIDE SEQUENCE [LARGE SCALE GENOMIC DNA]</scope>
    <source>
        <strain evidence="1 2">ALL</strain>
    </source>
</reference>
<dbReference type="Proteomes" id="UP000298663">
    <property type="component" value="Unassembled WGS sequence"/>
</dbReference>
<comment type="caution">
    <text evidence="1">The sequence shown here is derived from an EMBL/GenBank/DDBJ whole genome shotgun (WGS) entry which is preliminary data.</text>
</comment>
<keyword evidence="2" id="KW-1185">Reference proteome</keyword>
<gene>
    <name evidence="1" type="ORF">L596_025823</name>
</gene>
<evidence type="ECO:0000313" key="1">
    <source>
        <dbReference type="EMBL" id="TKR65418.1"/>
    </source>
</evidence>
<name>A0A4U5M8Y6_STECR</name>
<sequence>MPEHYPLAKAAWISVKKLITKEALDSFNVLTYVPGRNVTHEKIEIYMDVPSKYKLRWLMLSFASAQGRKNIG</sequence>
<reference evidence="1 2" key="1">
    <citation type="journal article" date="2015" name="Genome Biol.">
        <title>Comparative genomics of Steinernema reveals deeply conserved gene regulatory networks.</title>
        <authorList>
            <person name="Dillman A.R."/>
            <person name="Macchietto M."/>
            <person name="Porter C.F."/>
            <person name="Rogers A."/>
            <person name="Williams B."/>
            <person name="Antoshechkin I."/>
            <person name="Lee M.M."/>
            <person name="Goodwin Z."/>
            <person name="Lu X."/>
            <person name="Lewis E.E."/>
            <person name="Goodrich-Blair H."/>
            <person name="Stock S.P."/>
            <person name="Adams B.J."/>
            <person name="Sternberg P.W."/>
            <person name="Mortazavi A."/>
        </authorList>
    </citation>
    <scope>NUCLEOTIDE SEQUENCE [LARGE SCALE GENOMIC DNA]</scope>
    <source>
        <strain evidence="1 2">ALL</strain>
    </source>
</reference>
<evidence type="ECO:0000313" key="2">
    <source>
        <dbReference type="Proteomes" id="UP000298663"/>
    </source>
</evidence>